<reference evidence="2 3" key="1">
    <citation type="submission" date="2021-03" db="EMBL/GenBank/DDBJ databases">
        <title>Complete Genome of Pseudoalteromonas viridis Strain BBR56, a new biocontrol bacterial candidate.</title>
        <authorList>
            <person name="Handayani D.P."/>
            <person name="Isnansetyo A."/>
            <person name="Istiqomah I."/>
            <person name="Jumina J."/>
        </authorList>
    </citation>
    <scope>NUCLEOTIDE SEQUENCE [LARGE SCALE GENOMIC DNA]</scope>
    <source>
        <strain evidence="2 3">BBR56</strain>
    </source>
</reference>
<evidence type="ECO:0000256" key="1">
    <source>
        <dbReference type="SAM" id="MobiDB-lite"/>
    </source>
</evidence>
<dbReference type="RefSeq" id="WP_209053385.1">
    <property type="nucleotide sequence ID" value="NZ_CP072425.1"/>
</dbReference>
<keyword evidence="3" id="KW-1185">Reference proteome</keyword>
<dbReference type="Proteomes" id="UP000665025">
    <property type="component" value="Chromosome 1"/>
</dbReference>
<sequence length="45" mass="5019">MRTELTGDVGEQFWPQLRSALPDGAQVHLHGNEKAEVKSRLTVTD</sequence>
<evidence type="ECO:0000313" key="3">
    <source>
        <dbReference type="Proteomes" id="UP000665025"/>
    </source>
</evidence>
<evidence type="ECO:0000313" key="2">
    <source>
        <dbReference type="EMBL" id="QTL37076.1"/>
    </source>
</evidence>
<feature type="region of interest" description="Disordered" evidence="1">
    <location>
        <begin position="26"/>
        <end position="45"/>
    </location>
</feature>
<accession>A0ABX7V857</accession>
<name>A0ABX7V857_9GAMM</name>
<organism evidence="2 3">
    <name type="scientific">Pseudoalteromonas viridis</name>
    <dbReference type="NCBI Taxonomy" id="339617"/>
    <lineage>
        <taxon>Bacteria</taxon>
        <taxon>Pseudomonadati</taxon>
        <taxon>Pseudomonadota</taxon>
        <taxon>Gammaproteobacteria</taxon>
        <taxon>Alteromonadales</taxon>
        <taxon>Pseudoalteromonadaceae</taxon>
        <taxon>Pseudoalteromonas</taxon>
    </lineage>
</organism>
<protein>
    <submittedName>
        <fullName evidence="2">Uncharacterized protein</fullName>
    </submittedName>
</protein>
<gene>
    <name evidence="2" type="ORF">J5X90_08650</name>
</gene>
<proteinExistence type="predicted"/>
<dbReference type="EMBL" id="CP072425">
    <property type="protein sequence ID" value="QTL37076.1"/>
    <property type="molecule type" value="Genomic_DNA"/>
</dbReference>
<feature type="compositionally biased region" description="Basic and acidic residues" evidence="1">
    <location>
        <begin position="30"/>
        <end position="39"/>
    </location>
</feature>